<organism evidence="3 4">
    <name type="scientific">Parahaliea mediterranea</name>
    <dbReference type="NCBI Taxonomy" id="651086"/>
    <lineage>
        <taxon>Bacteria</taxon>
        <taxon>Pseudomonadati</taxon>
        <taxon>Pseudomonadota</taxon>
        <taxon>Gammaproteobacteria</taxon>
        <taxon>Cellvibrionales</taxon>
        <taxon>Halieaceae</taxon>
        <taxon>Parahaliea</taxon>
    </lineage>
</organism>
<dbReference type="RefSeq" id="WP_206558976.1">
    <property type="nucleotide sequence ID" value="NZ_JAFKCZ010000002.1"/>
</dbReference>
<comment type="caution">
    <text evidence="3">The sequence shown here is derived from an EMBL/GenBank/DDBJ whole genome shotgun (WGS) entry which is preliminary data.</text>
</comment>
<dbReference type="GO" id="GO:0016853">
    <property type="term" value="F:isomerase activity"/>
    <property type="evidence" value="ECO:0007669"/>
    <property type="project" value="UniProtKB-KW"/>
</dbReference>
<dbReference type="EMBL" id="JAFKCZ010000002">
    <property type="protein sequence ID" value="MBN7795526.1"/>
    <property type="molecule type" value="Genomic_DNA"/>
</dbReference>
<evidence type="ECO:0000313" key="3">
    <source>
        <dbReference type="EMBL" id="MBN7795526.1"/>
    </source>
</evidence>
<evidence type="ECO:0000256" key="2">
    <source>
        <dbReference type="ARBA" id="ARBA00023235"/>
    </source>
</evidence>
<dbReference type="Proteomes" id="UP000664303">
    <property type="component" value="Unassembled WGS sequence"/>
</dbReference>
<dbReference type="GO" id="GO:0019629">
    <property type="term" value="P:propionate catabolic process, 2-methylcitrate cycle"/>
    <property type="evidence" value="ECO:0007669"/>
    <property type="project" value="InterPro"/>
</dbReference>
<accession>A0A939IIR6</accession>
<comment type="similarity">
    <text evidence="1">Belongs to the PrpF family.</text>
</comment>
<sequence>MTQAPQLRIPATYIRGGTSKGVFFRLRDLPESCQVPGNARDRLFMRVIGSPDPYAAHIDGMGGATSSTSKCVILSKSERPGHDVDYLYGQVAIDKAFVDWSGNCGNLSTAAGAFAIHAGLVDPARVPDNGTCVVRIWQANINKTIIAHVPVSNGQVRETGDFELDGVTFPAAEIVLEFLDPSDGEGSMFPTGNLVDDLEVPGLGALPATMISAGIPVVFVNARDIGYTGIELREAINNDVWALEKLERIRVAGALRMGLIDRPEQAQQRQHTPKIAFVAEPADYTAASGNRVAARDIDLLVRALSMGKLHHAMMGTAAVAIATAAAIPGTLVNLAAGGGEHSAVCFGHPSGTLRVGAEAVRENGEWIAKRAVMSRSARILMEGWVRVPEDSF</sequence>
<keyword evidence="4" id="KW-1185">Reference proteome</keyword>
<proteinExistence type="inferred from homology"/>
<dbReference type="InterPro" id="IPR012709">
    <property type="entry name" value="PrpF"/>
</dbReference>
<dbReference type="InterPro" id="IPR007400">
    <property type="entry name" value="PrpF-like"/>
</dbReference>
<evidence type="ECO:0000313" key="4">
    <source>
        <dbReference type="Proteomes" id="UP000664303"/>
    </source>
</evidence>
<dbReference type="SUPFAM" id="SSF54506">
    <property type="entry name" value="Diaminopimelate epimerase-like"/>
    <property type="match status" value="2"/>
</dbReference>
<protein>
    <submittedName>
        <fullName evidence="3">2-methylaconitate cis-trans isomerase PrpF</fullName>
    </submittedName>
</protein>
<evidence type="ECO:0000256" key="1">
    <source>
        <dbReference type="ARBA" id="ARBA00007673"/>
    </source>
</evidence>
<name>A0A939IIR6_9GAMM</name>
<dbReference type="FunFam" id="3.10.310.10:FF:000018">
    <property type="entry name" value="2-methylaconitate cis-trans isomerase"/>
    <property type="match status" value="1"/>
</dbReference>
<dbReference type="Gene3D" id="3.10.310.10">
    <property type="entry name" value="Diaminopimelate Epimerase, Chain A, domain 1"/>
    <property type="match status" value="2"/>
</dbReference>
<dbReference type="Pfam" id="PF04303">
    <property type="entry name" value="PrpF"/>
    <property type="match status" value="1"/>
</dbReference>
<dbReference type="AlphaFoldDB" id="A0A939IIR6"/>
<dbReference type="PANTHER" id="PTHR43709">
    <property type="entry name" value="ACONITATE ISOMERASE-RELATED"/>
    <property type="match status" value="1"/>
</dbReference>
<keyword evidence="2 3" id="KW-0413">Isomerase</keyword>
<reference evidence="3" key="1">
    <citation type="submission" date="2021-02" db="EMBL/GenBank/DDBJ databases">
        <title>PHA producing bacteria isolated from coastal sediment in Guangdong, Shenzhen.</title>
        <authorList>
            <person name="Zheng W."/>
            <person name="Yu S."/>
            <person name="Huang Y."/>
        </authorList>
    </citation>
    <scope>NUCLEOTIDE SEQUENCE</scope>
    <source>
        <strain evidence="3">TN14-10</strain>
    </source>
</reference>
<dbReference type="PANTHER" id="PTHR43709:SF2">
    <property type="entry name" value="DUF453 DOMAIN PROTEIN (AFU_ORTHOLOGUE AFUA_6G00360)"/>
    <property type="match status" value="1"/>
</dbReference>
<gene>
    <name evidence="3" type="primary">prpF</name>
    <name evidence="3" type="ORF">JYP50_02920</name>
</gene>
<dbReference type="NCBIfam" id="TIGR02334">
    <property type="entry name" value="prpF"/>
    <property type="match status" value="1"/>
</dbReference>